<dbReference type="InterPro" id="IPR012312">
    <property type="entry name" value="Hemerythrin-like"/>
</dbReference>
<keyword evidence="3" id="KW-1185">Reference proteome</keyword>
<dbReference type="STRING" id="504.KKKWG1_1869"/>
<proteinExistence type="predicted"/>
<organism evidence="2 3">
    <name type="scientific">Kingella kingae ATCC 23330</name>
    <dbReference type="NCBI Taxonomy" id="887327"/>
    <lineage>
        <taxon>Bacteria</taxon>
        <taxon>Pseudomonadati</taxon>
        <taxon>Pseudomonadota</taxon>
        <taxon>Betaproteobacteria</taxon>
        <taxon>Neisseriales</taxon>
        <taxon>Neisseriaceae</taxon>
        <taxon>Kingella</taxon>
    </lineage>
</organism>
<name>F5S8N7_KINKI</name>
<dbReference type="AlphaFoldDB" id="F5S8N7"/>
<evidence type="ECO:0000313" key="3">
    <source>
        <dbReference type="Proteomes" id="UP000004207"/>
    </source>
</evidence>
<protein>
    <submittedName>
        <fullName evidence="2">Hemerythrin HHE cation binding region</fullName>
    </submittedName>
</protein>
<dbReference type="eggNOG" id="COG5592">
    <property type="taxonomic scope" value="Bacteria"/>
</dbReference>
<accession>F5S8N7</accession>
<reference evidence="2 3" key="1">
    <citation type="submission" date="2011-04" db="EMBL/GenBank/DDBJ databases">
        <authorList>
            <person name="Muzny D."/>
            <person name="Qin X."/>
            <person name="Deng J."/>
            <person name="Jiang H."/>
            <person name="Liu Y."/>
            <person name="Qu J."/>
            <person name="Song X.-Z."/>
            <person name="Zhang L."/>
            <person name="Thornton R."/>
            <person name="Coyle M."/>
            <person name="Francisco L."/>
            <person name="Jackson L."/>
            <person name="Javaid M."/>
            <person name="Korchina V."/>
            <person name="Kovar C."/>
            <person name="Mata R."/>
            <person name="Mathew T."/>
            <person name="Ngo R."/>
            <person name="Nguyen L."/>
            <person name="Nguyen N."/>
            <person name="Okwuonu G."/>
            <person name="Ongeri F."/>
            <person name="Pham C."/>
            <person name="Simmons D."/>
            <person name="Wilczek-Boney K."/>
            <person name="Hale W."/>
            <person name="Jakkamsetti A."/>
            <person name="Pham P."/>
            <person name="Ruth R."/>
            <person name="San Lucas F."/>
            <person name="Warren J."/>
            <person name="Zhang J."/>
            <person name="Zhao Z."/>
            <person name="Zhou C."/>
            <person name="Zhu D."/>
            <person name="Lee S."/>
            <person name="Bess C."/>
            <person name="Blankenburg K."/>
            <person name="Forbes L."/>
            <person name="Fu Q."/>
            <person name="Gubbala S."/>
            <person name="Hirani K."/>
            <person name="Jayaseelan J.C."/>
            <person name="Lara F."/>
            <person name="Munidasa M."/>
            <person name="Palculict T."/>
            <person name="Patil S."/>
            <person name="Pu L.-L."/>
            <person name="Saada N."/>
            <person name="Tang L."/>
            <person name="Weissenberger G."/>
            <person name="Zhu Y."/>
            <person name="Hemphill L."/>
            <person name="Shang Y."/>
            <person name="Youmans B."/>
            <person name="Ayvaz T."/>
            <person name="Ross M."/>
            <person name="Santibanez J."/>
            <person name="Aqrawi P."/>
            <person name="Gross S."/>
            <person name="Joshi V."/>
            <person name="Fowler G."/>
            <person name="Nazareth L."/>
            <person name="Reid J."/>
            <person name="Worley K."/>
            <person name="Petrosino J."/>
            <person name="Highlander S."/>
            <person name="Gibbs R."/>
        </authorList>
    </citation>
    <scope>NUCLEOTIDE SEQUENCE [LARGE SCALE GENOMIC DNA]</scope>
    <source>
        <strain evidence="2 3">ATCC 23330</strain>
    </source>
</reference>
<dbReference type="HOGENOM" id="CLU_129685_1_0_4"/>
<comment type="caution">
    <text evidence="2">The sequence shown here is derived from an EMBL/GenBank/DDBJ whole genome shotgun (WGS) entry which is preliminary data.</text>
</comment>
<dbReference type="Proteomes" id="UP000004207">
    <property type="component" value="Unassembled WGS sequence"/>
</dbReference>
<feature type="domain" description="Hemerythrin-like" evidence="1">
    <location>
        <begin position="39"/>
        <end position="141"/>
    </location>
</feature>
<gene>
    <name evidence="2" type="ORF">HMPREF0476_1570</name>
</gene>
<evidence type="ECO:0000313" key="2">
    <source>
        <dbReference type="EMBL" id="EGK08017.1"/>
    </source>
</evidence>
<dbReference type="Pfam" id="PF01814">
    <property type="entry name" value="Hemerythrin"/>
    <property type="match status" value="1"/>
</dbReference>
<sequence>MLKKQPAMEFYYAGTIYPIKTNNKKDEQKMKRHSLLIKLSQEHHHTLALCVRILRDPAANHQQDITAHFVDLEAHFAEEETLFAPLWDKLNRPDLRQRFEQEHAQLRHLYATAQFNHADWNTEFATLLRDHARFEERELFNVIQDTVLPAE</sequence>
<dbReference type="EMBL" id="AFHS01000051">
    <property type="protein sequence ID" value="EGK08017.1"/>
    <property type="molecule type" value="Genomic_DNA"/>
</dbReference>
<evidence type="ECO:0000259" key="1">
    <source>
        <dbReference type="Pfam" id="PF01814"/>
    </source>
</evidence>